<comment type="caution">
    <text evidence="3">The sequence shown here is derived from an EMBL/GenBank/DDBJ whole genome shotgun (WGS) entry which is preliminary data.</text>
</comment>
<dbReference type="Proteomes" id="UP000320333">
    <property type="component" value="Unassembled WGS sequence"/>
</dbReference>
<sequence length="660" mass="72073">MSRGGATSAASQDEPNTMASEVSPLITEESALLGPKPVSAREETRQKLSERLRETSVHSRKEPSRVATIDLTNQPFKELKPPPQRNHLGKGASLSQASLYGHANHVREISETWTTIVFKMRWCLMAIVINIGLIAIAEAVHRKVLVNMDSHTFEMYCGVAVEVIFLLCNEITNWGLDEAAACVFGYLLSSREGFSPVVCGYLQTGPMAKLGFAQHLSLTSPSRKILTRISFIWILVELLKILTPFVAISIRAEAHADYNDYGNCIYFIQDSSLKPYDRGWPTMFTEGGVSEYVFGSSLGIMRSEVAGENLTTAIFPPTLISPLNDGDTIIGMGFSAEIQSKCRCATGVSASAFTRAGIDASQAQQVVDKFKELGSDPGLTFGVTHTNDSVIVSNAFSGYNLCGGYRKVLPLVCSTTISNHQSLMVEIEFMTDGTTASIAPNIVNPLYTISSADTETWLSFGMTQLVDGPVSNLLTPPTVPGSLAPILWWTSPNLIGIDRAIVEAGVETMYAILFKAAIQRTYTAMGTSCPRKNSQKSHSSEVVMFTSGYYVTLLILSIQLLISLLSMTAFAFWFMSTTPIGPAVRATQESVYLMTLVSASPSFGGGLYELCNAETYAIWQKLDTRCRIGESVRTLNEERGKIVVERATLVRPLKNGRGYY</sequence>
<evidence type="ECO:0000313" key="3">
    <source>
        <dbReference type="EMBL" id="TPX77620.1"/>
    </source>
</evidence>
<evidence type="ECO:0000256" key="2">
    <source>
        <dbReference type="SAM" id="Phobius"/>
    </source>
</evidence>
<feature type="compositionally biased region" description="Basic and acidic residues" evidence="1">
    <location>
        <begin position="39"/>
        <end position="64"/>
    </location>
</feature>
<feature type="region of interest" description="Disordered" evidence="1">
    <location>
        <begin position="1"/>
        <end position="66"/>
    </location>
</feature>
<dbReference type="STRING" id="246404.A0A507FPK3"/>
<feature type="transmembrane region" description="Helical" evidence="2">
    <location>
        <begin position="549"/>
        <end position="575"/>
    </location>
</feature>
<organism evidence="3 4">
    <name type="scientific">Chytriomyces confervae</name>
    <dbReference type="NCBI Taxonomy" id="246404"/>
    <lineage>
        <taxon>Eukaryota</taxon>
        <taxon>Fungi</taxon>
        <taxon>Fungi incertae sedis</taxon>
        <taxon>Chytridiomycota</taxon>
        <taxon>Chytridiomycota incertae sedis</taxon>
        <taxon>Chytridiomycetes</taxon>
        <taxon>Chytridiales</taxon>
        <taxon>Chytriomycetaceae</taxon>
        <taxon>Chytriomyces</taxon>
    </lineage>
</organism>
<gene>
    <name evidence="3" type="ORF">CcCBS67573_g01140</name>
</gene>
<protein>
    <submittedName>
        <fullName evidence="3">Uncharacterized protein</fullName>
    </submittedName>
</protein>
<keyword evidence="2" id="KW-0812">Transmembrane</keyword>
<feature type="compositionally biased region" description="Polar residues" evidence="1">
    <location>
        <begin position="8"/>
        <end position="20"/>
    </location>
</feature>
<keyword evidence="2" id="KW-1133">Transmembrane helix</keyword>
<name>A0A507FPK3_9FUNG</name>
<evidence type="ECO:0000313" key="4">
    <source>
        <dbReference type="Proteomes" id="UP000320333"/>
    </source>
</evidence>
<keyword evidence="2" id="KW-0472">Membrane</keyword>
<dbReference type="EMBL" id="QEAP01000017">
    <property type="protein sequence ID" value="TPX77620.1"/>
    <property type="molecule type" value="Genomic_DNA"/>
</dbReference>
<dbReference type="OrthoDB" id="2128297at2759"/>
<reference evidence="3 4" key="1">
    <citation type="journal article" date="2019" name="Sci. Rep.">
        <title>Comparative genomics of chytrid fungi reveal insights into the obligate biotrophic and pathogenic lifestyle of Synchytrium endobioticum.</title>
        <authorList>
            <person name="van de Vossenberg B.T.L.H."/>
            <person name="Warris S."/>
            <person name="Nguyen H.D.T."/>
            <person name="van Gent-Pelzer M.P.E."/>
            <person name="Joly D.L."/>
            <person name="van de Geest H.C."/>
            <person name="Bonants P.J.M."/>
            <person name="Smith D.S."/>
            <person name="Levesque C.A."/>
            <person name="van der Lee T.A.J."/>
        </authorList>
    </citation>
    <scope>NUCLEOTIDE SEQUENCE [LARGE SCALE GENOMIC DNA]</scope>
    <source>
        <strain evidence="3 4">CBS 675.73</strain>
    </source>
</reference>
<accession>A0A507FPK3</accession>
<feature type="transmembrane region" description="Helical" evidence="2">
    <location>
        <begin position="122"/>
        <end position="140"/>
    </location>
</feature>
<proteinExistence type="predicted"/>
<keyword evidence="4" id="KW-1185">Reference proteome</keyword>
<dbReference type="AlphaFoldDB" id="A0A507FPK3"/>
<evidence type="ECO:0000256" key="1">
    <source>
        <dbReference type="SAM" id="MobiDB-lite"/>
    </source>
</evidence>